<dbReference type="EMBL" id="ABIY02000094">
    <property type="protein sequence ID" value="EDV00574.1"/>
    <property type="molecule type" value="Genomic_DNA"/>
</dbReference>
<reference evidence="1 2" key="2">
    <citation type="submission" date="2008-04" db="EMBL/GenBank/DDBJ databases">
        <authorList>
            <person name="Fulton L."/>
            <person name="Clifton S."/>
            <person name="Fulton B."/>
            <person name="Xu J."/>
            <person name="Minx P."/>
            <person name="Pepin K.H."/>
            <person name="Johnson M."/>
            <person name="Thiruvilangam P."/>
            <person name="Bhonagiri V."/>
            <person name="Nash W.E."/>
            <person name="Mardis E.R."/>
            <person name="Wilson R.K."/>
        </authorList>
    </citation>
    <scope>NUCLEOTIDE SEQUENCE [LARGE SCALE GENOMIC DNA]</scope>
    <source>
        <strain evidence="1 2">DSM 17136</strain>
    </source>
</reference>
<proteinExistence type="predicted"/>
<gene>
    <name evidence="1" type="ORF">BACCOP_02366</name>
</gene>
<organism evidence="1 2">
    <name type="scientific">Phocaeicola coprocola DSM 17136</name>
    <dbReference type="NCBI Taxonomy" id="470145"/>
    <lineage>
        <taxon>Bacteria</taxon>
        <taxon>Pseudomonadati</taxon>
        <taxon>Bacteroidota</taxon>
        <taxon>Bacteroidia</taxon>
        <taxon>Bacteroidales</taxon>
        <taxon>Bacteroidaceae</taxon>
        <taxon>Phocaeicola</taxon>
    </lineage>
</organism>
<dbReference type="Proteomes" id="UP000003146">
    <property type="component" value="Unassembled WGS sequence"/>
</dbReference>
<name>B3JKD6_9BACT</name>
<dbReference type="AlphaFoldDB" id="B3JKD6"/>
<sequence length="39" mass="4261">MKSVSGLDHVTDIDDKRNVTTATLIYSLNRIIGVAVVMN</sequence>
<reference evidence="1 2" key="1">
    <citation type="submission" date="2008-04" db="EMBL/GenBank/DDBJ databases">
        <title>Draft genome sequence of Bacteroides coprocola (DSM 17136).</title>
        <authorList>
            <person name="Sudarsanam P."/>
            <person name="Ley R."/>
            <person name="Guruge J."/>
            <person name="Turnbaugh P.J."/>
            <person name="Mahowald M."/>
            <person name="Liep D."/>
            <person name="Gordon J."/>
        </authorList>
    </citation>
    <scope>NUCLEOTIDE SEQUENCE [LARGE SCALE GENOMIC DNA]</scope>
    <source>
        <strain evidence="1 2">DSM 17136</strain>
    </source>
</reference>
<protein>
    <submittedName>
        <fullName evidence="1">Uncharacterized protein</fullName>
    </submittedName>
</protein>
<accession>B3JKD6</accession>
<dbReference type="HOGENOM" id="CLU_3304558_0_0_10"/>
<comment type="caution">
    <text evidence="1">The sequence shown here is derived from an EMBL/GenBank/DDBJ whole genome shotgun (WGS) entry which is preliminary data.</text>
</comment>
<evidence type="ECO:0000313" key="2">
    <source>
        <dbReference type="Proteomes" id="UP000003146"/>
    </source>
</evidence>
<evidence type="ECO:0000313" key="1">
    <source>
        <dbReference type="EMBL" id="EDV00574.1"/>
    </source>
</evidence>